<dbReference type="Proteomes" id="UP001391051">
    <property type="component" value="Unassembled WGS sequence"/>
</dbReference>
<evidence type="ECO:0000256" key="1">
    <source>
        <dbReference type="SAM" id="MobiDB-lite"/>
    </source>
</evidence>
<sequence length="95" mass="10415">MKAPTTPSRRARGRLPHNPTRSMSINGAYPEDNINRDAPQSSLPPVTPESRNGNRYQSATQHHSLSSAARARHRAGWMRTTRPLDAPSQTAGSDT</sequence>
<dbReference type="RefSeq" id="XP_066700841.1">
    <property type="nucleotide sequence ID" value="XM_066844729.1"/>
</dbReference>
<protein>
    <submittedName>
        <fullName evidence="2">Uncharacterized protein</fullName>
    </submittedName>
</protein>
<dbReference type="GeneID" id="92077791"/>
<name>A0ABR1QFN4_9PEZI</name>
<proteinExistence type="predicted"/>
<keyword evidence="3" id="KW-1185">Reference proteome</keyword>
<feature type="region of interest" description="Disordered" evidence="1">
    <location>
        <begin position="1"/>
        <end position="95"/>
    </location>
</feature>
<evidence type="ECO:0000313" key="2">
    <source>
        <dbReference type="EMBL" id="KAK7952779.1"/>
    </source>
</evidence>
<accession>A0ABR1QFN4</accession>
<reference evidence="2 3" key="1">
    <citation type="submission" date="2023-01" db="EMBL/GenBank/DDBJ databases">
        <title>Analysis of 21 Apiospora genomes using comparative genomics revels a genus with tremendous synthesis potential of carbohydrate active enzymes and secondary metabolites.</title>
        <authorList>
            <person name="Sorensen T."/>
        </authorList>
    </citation>
    <scope>NUCLEOTIDE SEQUENCE [LARGE SCALE GENOMIC DNA]</scope>
    <source>
        <strain evidence="2 3">CBS 24483</strain>
    </source>
</reference>
<feature type="compositionally biased region" description="Polar residues" evidence="1">
    <location>
        <begin position="38"/>
        <end position="61"/>
    </location>
</feature>
<dbReference type="EMBL" id="JAQQWE010000005">
    <property type="protein sequence ID" value="KAK7952779.1"/>
    <property type="molecule type" value="Genomic_DNA"/>
</dbReference>
<evidence type="ECO:0000313" key="3">
    <source>
        <dbReference type="Proteomes" id="UP001391051"/>
    </source>
</evidence>
<gene>
    <name evidence="2" type="ORF">PG986_008507</name>
</gene>
<organism evidence="2 3">
    <name type="scientific">Apiospora aurea</name>
    <dbReference type="NCBI Taxonomy" id="335848"/>
    <lineage>
        <taxon>Eukaryota</taxon>
        <taxon>Fungi</taxon>
        <taxon>Dikarya</taxon>
        <taxon>Ascomycota</taxon>
        <taxon>Pezizomycotina</taxon>
        <taxon>Sordariomycetes</taxon>
        <taxon>Xylariomycetidae</taxon>
        <taxon>Amphisphaeriales</taxon>
        <taxon>Apiosporaceae</taxon>
        <taxon>Apiospora</taxon>
    </lineage>
</organism>
<comment type="caution">
    <text evidence="2">The sequence shown here is derived from an EMBL/GenBank/DDBJ whole genome shotgun (WGS) entry which is preliminary data.</text>
</comment>